<accession>A0A137REL4</accession>
<dbReference type="Proteomes" id="UP000070138">
    <property type="component" value="Unassembled WGS sequence"/>
</dbReference>
<protein>
    <submittedName>
        <fullName evidence="1">Uncharacterized protein</fullName>
    </submittedName>
</protein>
<dbReference type="AlphaFoldDB" id="A0A137REL4"/>
<dbReference type="EMBL" id="JRWG01000014">
    <property type="protein sequence ID" value="KXN97934.1"/>
    <property type="molecule type" value="Genomic_DNA"/>
</dbReference>
<comment type="caution">
    <text evidence="1">The sequence shown here is derived from an EMBL/GenBank/DDBJ whole genome shotgun (WGS) entry which is preliminary data.</text>
</comment>
<organism evidence="1 2">
    <name type="scientific">Aequorivita aquimaris</name>
    <dbReference type="NCBI Taxonomy" id="1548749"/>
    <lineage>
        <taxon>Bacteria</taxon>
        <taxon>Pseudomonadati</taxon>
        <taxon>Bacteroidota</taxon>
        <taxon>Flavobacteriia</taxon>
        <taxon>Flavobacteriales</taxon>
        <taxon>Flavobacteriaceae</taxon>
        <taxon>Aequorivita</taxon>
    </lineage>
</organism>
<evidence type="ECO:0000313" key="1">
    <source>
        <dbReference type="EMBL" id="KXN97934.1"/>
    </source>
</evidence>
<dbReference type="OrthoDB" id="1367154at2"/>
<keyword evidence="2" id="KW-1185">Reference proteome</keyword>
<evidence type="ECO:0000313" key="2">
    <source>
        <dbReference type="Proteomes" id="UP000070138"/>
    </source>
</evidence>
<dbReference type="RefSeq" id="WP_131807736.1">
    <property type="nucleotide sequence ID" value="NZ_JRWG01000014.1"/>
</dbReference>
<name>A0A137REL4_9FLAO</name>
<gene>
    <name evidence="1" type="ORF">LS48_14170</name>
</gene>
<reference evidence="1 2" key="2">
    <citation type="journal article" date="2016" name="Int. J. Syst. Evol. Microbiol.">
        <title>Vitellibacter aquimaris sp. nov., a marine bacterium isolated from seawater.</title>
        <authorList>
            <person name="Thevarajoo S."/>
            <person name="Selvaratnam C."/>
            <person name="Goh K.M."/>
            <person name="Hong K.W."/>
            <person name="Chan X.Y."/>
            <person name="Chan K.G."/>
            <person name="Chong C.S."/>
        </authorList>
    </citation>
    <scope>NUCLEOTIDE SEQUENCE [LARGE SCALE GENOMIC DNA]</scope>
    <source>
        <strain evidence="1 2">D-24</strain>
    </source>
</reference>
<reference evidence="2" key="1">
    <citation type="submission" date="2014-10" db="EMBL/GenBank/DDBJ databases">
        <title>Genome sequencing of Vitellibacter sp. D-24.</title>
        <authorList>
            <person name="Thevarajoo S."/>
            <person name="Selvaratnam C."/>
            <person name="Goh K.M."/>
            <person name="Chong C.S."/>
        </authorList>
    </citation>
    <scope>NUCLEOTIDE SEQUENCE [LARGE SCALE GENOMIC DNA]</scope>
    <source>
        <strain evidence="2">D-24</strain>
    </source>
</reference>
<sequence>MAYKKYTLQDCPMPPLGIALKAYFKAHRTRKATLSKIMGKSPNSIMRYQKQDNSLCKTLWHLSLGLNHNFFMDLAAQLPAHFTTNAPDPALPLQQRIAALEEENKVLKTKVETLMQVIGK</sequence>
<proteinExistence type="predicted"/>
<dbReference type="STRING" id="1548749.LS48_14170"/>